<evidence type="ECO:0000256" key="2">
    <source>
        <dbReference type="ARBA" id="ARBA00022723"/>
    </source>
</evidence>
<protein>
    <recommendedName>
        <fullName evidence="8">5'-nucleotidase domain-containing protein</fullName>
    </recommendedName>
</protein>
<dbReference type="Pfam" id="PF05761">
    <property type="entry name" value="5_nucleotid"/>
    <property type="match status" value="1"/>
</dbReference>
<evidence type="ECO:0000313" key="7">
    <source>
        <dbReference type="EMBL" id="CRZ03036.1"/>
    </source>
</evidence>
<keyword evidence="3" id="KW-0378">Hydrolase</keyword>
<evidence type="ECO:0008006" key="8">
    <source>
        <dbReference type="Google" id="ProtNLM"/>
    </source>
</evidence>
<name>A0A0H5QNS1_9EUKA</name>
<dbReference type="AlphaFoldDB" id="A0A0H5QNS1"/>
<dbReference type="EMBL" id="HACM01002594">
    <property type="protein sequence ID" value="CRZ03036.1"/>
    <property type="molecule type" value="Transcribed_RNA"/>
</dbReference>
<feature type="active site" description="Proton donor" evidence="5">
    <location>
        <position position="81"/>
    </location>
</feature>
<sequence length="499" mass="57687">MNLCFIIKARWCLPRILGSSAIRQARPMTSVAEFLERCETARQPSPIRQSFANYPAANSKEIFVNNDTGLSYINVYGFDYDYTLANYNNALQSHIYELGTSSLIDQMGYPRALKERKFDPDFVIKGLHFDRTTGYLLKLDQFGEFQNDTILLGRDQVPPEIVSEVYQGRRMPRDYESNRLRLLSDIFSLPEACLLADVVQHFRDLNAEFHPLYIYQDVRNALEGLHANGAIHRSIMDNPQLFLSKSTATKQYLKSLASAGKKVFLLSNSPFLFIDCGMRFIYGEDWRSLFDVIIVSAGKPAWFVRDSKFRRVEESGKLSLLRVNHLEKGQIYTQGSLSEFARLTGWRGDSVLYFGDHINSDLAEPQRLGAWKTAAVIKELEREIEITHSAQYRDNLQRLLLIEKLIADGQLFDDDAIDVVILGLKAERNEIRRKLKQCINKHFGSIFRTYNTRTRFFYNIARYADIYTSRVSNLMHYPLDATFYTRRSYLPHESPAYII</sequence>
<comment type="similarity">
    <text evidence="1">Belongs to the 5'(3')-deoxyribonucleotidase family.</text>
</comment>
<evidence type="ECO:0000256" key="1">
    <source>
        <dbReference type="ARBA" id="ARBA00009589"/>
    </source>
</evidence>
<reference evidence="7" key="1">
    <citation type="submission" date="2015-04" db="EMBL/GenBank/DDBJ databases">
        <title>The genome sequence of the plant pathogenic Rhizarian Plasmodiophora brassicae reveals insights in its biotrophic life cycle and the origin of chitin synthesis.</title>
        <authorList>
            <person name="Schwelm A."/>
            <person name="Fogelqvist J."/>
            <person name="Knaust A."/>
            <person name="Julke S."/>
            <person name="Lilja T."/>
            <person name="Dhandapani V."/>
            <person name="Bonilla-Rosso G."/>
            <person name="Karlsson M."/>
            <person name="Shevchenko A."/>
            <person name="Choi S.R."/>
            <person name="Kim H.G."/>
            <person name="Park J.Y."/>
            <person name="Lim Y.P."/>
            <person name="Ludwig-Muller J."/>
            <person name="Dixelius C."/>
        </authorList>
    </citation>
    <scope>NUCLEOTIDE SEQUENCE</scope>
    <source>
        <tissue evidence="7">Potato root galls</tissue>
    </source>
</reference>
<dbReference type="NCBIfam" id="TIGR02244">
    <property type="entry name" value="HAD-IG-Ncltidse"/>
    <property type="match status" value="1"/>
</dbReference>
<evidence type="ECO:0000256" key="6">
    <source>
        <dbReference type="PIRSR" id="PIRSR017434-2"/>
    </source>
</evidence>
<feature type="binding site" evidence="6">
    <location>
        <position position="356"/>
    </location>
    <ligand>
        <name>Mg(2+)</name>
        <dbReference type="ChEBI" id="CHEBI:18420"/>
    </ligand>
</feature>
<proteinExistence type="inferred from homology"/>
<dbReference type="PANTHER" id="PTHR12103">
    <property type="entry name" value="5'-NUCLEOTIDASE DOMAIN-CONTAINING"/>
    <property type="match status" value="1"/>
</dbReference>
<dbReference type="GO" id="GO:0008253">
    <property type="term" value="F:5'-nucleotidase activity"/>
    <property type="evidence" value="ECO:0007669"/>
    <property type="project" value="TreeGrafter"/>
</dbReference>
<dbReference type="InterPro" id="IPR023214">
    <property type="entry name" value="HAD_sf"/>
</dbReference>
<feature type="binding site" evidence="6">
    <location>
        <position position="79"/>
    </location>
    <ligand>
        <name>Mg(2+)</name>
        <dbReference type="ChEBI" id="CHEBI:18420"/>
    </ligand>
</feature>
<evidence type="ECO:0000256" key="4">
    <source>
        <dbReference type="ARBA" id="ARBA00022842"/>
    </source>
</evidence>
<evidence type="ECO:0000256" key="5">
    <source>
        <dbReference type="PIRSR" id="PIRSR017434-1"/>
    </source>
</evidence>
<dbReference type="InterPro" id="IPR016695">
    <property type="entry name" value="Pur_nucleotidase"/>
</dbReference>
<dbReference type="SUPFAM" id="SSF56784">
    <property type="entry name" value="HAD-like"/>
    <property type="match status" value="1"/>
</dbReference>
<evidence type="ECO:0000256" key="3">
    <source>
        <dbReference type="ARBA" id="ARBA00022801"/>
    </source>
</evidence>
<keyword evidence="2 6" id="KW-0479">Metal-binding</keyword>
<accession>A0A0H5QNS1</accession>
<comment type="cofactor">
    <cofactor evidence="6">
        <name>Mg(2+)</name>
        <dbReference type="ChEBI" id="CHEBI:18420"/>
    </cofactor>
    <text evidence="6">Binds 1 Mg(2+) ion per subunit.</text>
</comment>
<keyword evidence="4 6" id="KW-0460">Magnesium</keyword>
<dbReference type="PIRSF" id="PIRSF017434">
    <property type="entry name" value="Purine_5'-nucleotidase"/>
    <property type="match status" value="1"/>
</dbReference>
<dbReference type="Gene3D" id="3.40.50.1000">
    <property type="entry name" value="HAD superfamily/HAD-like"/>
    <property type="match status" value="1"/>
</dbReference>
<dbReference type="InterPro" id="IPR036412">
    <property type="entry name" value="HAD-like_sf"/>
</dbReference>
<feature type="binding site" evidence="6">
    <location>
        <position position="81"/>
    </location>
    <ligand>
        <name>GMP</name>
        <dbReference type="ChEBI" id="CHEBI:58115"/>
    </ligand>
</feature>
<dbReference type="PANTHER" id="PTHR12103:SF12">
    <property type="entry name" value="FI20020P1"/>
    <property type="match status" value="1"/>
</dbReference>
<dbReference type="GO" id="GO:0046872">
    <property type="term" value="F:metal ion binding"/>
    <property type="evidence" value="ECO:0007669"/>
    <property type="project" value="UniProtKB-KW"/>
</dbReference>
<feature type="active site" description="Nucleophile" evidence="5">
    <location>
        <position position="79"/>
    </location>
</feature>
<dbReference type="InterPro" id="IPR008380">
    <property type="entry name" value="HAD-SF_hydro_IG_5-nucl"/>
</dbReference>
<organism evidence="7">
    <name type="scientific">Spongospora subterranea</name>
    <dbReference type="NCBI Taxonomy" id="70186"/>
    <lineage>
        <taxon>Eukaryota</taxon>
        <taxon>Sar</taxon>
        <taxon>Rhizaria</taxon>
        <taxon>Endomyxa</taxon>
        <taxon>Phytomyxea</taxon>
        <taxon>Plasmodiophorida</taxon>
        <taxon>Plasmodiophoridae</taxon>
        <taxon>Spongospora</taxon>
    </lineage>
</organism>